<evidence type="ECO:0000256" key="7">
    <source>
        <dbReference type="SAM" id="Phobius"/>
    </source>
</evidence>
<evidence type="ECO:0000256" key="1">
    <source>
        <dbReference type="ARBA" id="ARBA00000085"/>
    </source>
</evidence>
<keyword evidence="4 9" id="KW-0808">Transferase</keyword>
<sequence>MTQTTVVAAATAGIAFLQLGIVIVLLRRRAYHGVNELVLLLGLLCVYTITASLLYVVDRQNAITVLNQVQFMSLCFVPFANLNFLLTYYRTKIGAKRFMNGFTLSLSILFTILHFSFPFHPGYDGSVLQFFIGMDPLVHELYHLHTLYQVTAMVIGIFAILRMVVWGNRAYRKQNLILIAAYLIPLAAGLGTVFSSTRQPVDILPFSWCVSLILLGFLYHRDSLFKVAPVDNQLVFEALQDGLLVLDHNRVIVDYTAVTQQYMPELSAECIGVPLIEAAEHIALLKQFANQADSESNPGRQLAGICCTTDSKRWFEIREVAAKPHSSTFTLLLIRDITDWMNTVQALKESNRALHATNEFRSTVMQILSHDLRSPLVAMKAMKQLFQPNGVQKTPMLWEEASEELDELVDRSDMLINHLLLLADVPLSYPVTPIDSDTIIHELPPSLLRYAQRKGVKLTFEPEDCTLVSANMTLLVGALRIVVDNAIKFSYEGGSVVVQVIIQRQTVMFAVNDDGIGFDEASMHAFEADTWGVKHVGTAGEKGPGLGLYVARRCMMHMEGMLKIESKVGAGSTVMLIVNRAFPTQLEGLHD</sequence>
<dbReference type="InterPro" id="IPR036890">
    <property type="entry name" value="HATPase_C_sf"/>
</dbReference>
<accession>A0A644WJ24</accession>
<feature type="transmembrane region" description="Helical" evidence="7">
    <location>
        <begin position="101"/>
        <end position="121"/>
    </location>
</feature>
<dbReference type="PRINTS" id="PR00344">
    <property type="entry name" value="BCTRLSENSOR"/>
</dbReference>
<dbReference type="SMART" id="SM00387">
    <property type="entry name" value="HATPase_c"/>
    <property type="match status" value="1"/>
</dbReference>
<feature type="transmembrane region" description="Helical" evidence="7">
    <location>
        <begin position="141"/>
        <end position="164"/>
    </location>
</feature>
<feature type="domain" description="Histidine kinase" evidence="8">
    <location>
        <begin position="367"/>
        <end position="582"/>
    </location>
</feature>
<dbReference type="PANTHER" id="PTHR43711">
    <property type="entry name" value="TWO-COMPONENT HISTIDINE KINASE"/>
    <property type="match status" value="1"/>
</dbReference>
<keyword evidence="7" id="KW-1133">Transmembrane helix</keyword>
<dbReference type="PANTHER" id="PTHR43711:SF1">
    <property type="entry name" value="HISTIDINE KINASE 1"/>
    <property type="match status" value="1"/>
</dbReference>
<gene>
    <name evidence="9" type="primary">sasA_143</name>
    <name evidence="9" type="ORF">SDC9_50133</name>
</gene>
<organism evidence="9">
    <name type="scientific">bioreactor metagenome</name>
    <dbReference type="NCBI Taxonomy" id="1076179"/>
    <lineage>
        <taxon>unclassified sequences</taxon>
        <taxon>metagenomes</taxon>
        <taxon>ecological metagenomes</taxon>
    </lineage>
</organism>
<comment type="caution">
    <text evidence="9">The sequence shown here is derived from an EMBL/GenBank/DDBJ whole genome shotgun (WGS) entry which is preliminary data.</text>
</comment>
<evidence type="ECO:0000256" key="5">
    <source>
        <dbReference type="ARBA" id="ARBA00022777"/>
    </source>
</evidence>
<keyword evidence="7" id="KW-0472">Membrane</keyword>
<keyword evidence="5 9" id="KW-0418">Kinase</keyword>
<keyword evidence="6" id="KW-0902">Two-component regulatory system</keyword>
<comment type="catalytic activity">
    <reaction evidence="1">
        <text>ATP + protein L-histidine = ADP + protein N-phospho-L-histidine.</text>
        <dbReference type="EC" id="2.7.13.3"/>
    </reaction>
</comment>
<evidence type="ECO:0000259" key="8">
    <source>
        <dbReference type="PROSITE" id="PS50109"/>
    </source>
</evidence>
<reference evidence="9" key="1">
    <citation type="submission" date="2019-08" db="EMBL/GenBank/DDBJ databases">
        <authorList>
            <person name="Kucharzyk K."/>
            <person name="Murdoch R.W."/>
            <person name="Higgins S."/>
            <person name="Loffler F."/>
        </authorList>
    </citation>
    <scope>NUCLEOTIDE SEQUENCE</scope>
</reference>
<dbReference type="GO" id="GO:0000155">
    <property type="term" value="F:phosphorelay sensor kinase activity"/>
    <property type="evidence" value="ECO:0007669"/>
    <property type="project" value="InterPro"/>
</dbReference>
<name>A0A644WJ24_9ZZZZ</name>
<dbReference type="EMBL" id="VSSQ01000988">
    <property type="protein sequence ID" value="MPM03866.1"/>
    <property type="molecule type" value="Genomic_DNA"/>
</dbReference>
<dbReference type="InterPro" id="IPR050736">
    <property type="entry name" value="Sensor_HK_Regulatory"/>
</dbReference>
<dbReference type="InterPro" id="IPR004358">
    <property type="entry name" value="Sig_transdc_His_kin-like_C"/>
</dbReference>
<dbReference type="SUPFAM" id="SSF55874">
    <property type="entry name" value="ATPase domain of HSP90 chaperone/DNA topoisomerase II/histidine kinase"/>
    <property type="match status" value="1"/>
</dbReference>
<dbReference type="SUPFAM" id="SSF47384">
    <property type="entry name" value="Homodimeric domain of signal transducing histidine kinase"/>
    <property type="match status" value="1"/>
</dbReference>
<keyword evidence="7" id="KW-0812">Transmembrane</keyword>
<dbReference type="InterPro" id="IPR031621">
    <property type="entry name" value="HisKA_7TM"/>
</dbReference>
<feature type="transmembrane region" description="Helical" evidence="7">
    <location>
        <begin position="176"/>
        <end position="197"/>
    </location>
</feature>
<dbReference type="CDD" id="cd00075">
    <property type="entry name" value="HATPase"/>
    <property type="match status" value="1"/>
</dbReference>
<feature type="transmembrane region" description="Helical" evidence="7">
    <location>
        <begin position="38"/>
        <end position="57"/>
    </location>
</feature>
<evidence type="ECO:0000313" key="9">
    <source>
        <dbReference type="EMBL" id="MPM03866.1"/>
    </source>
</evidence>
<dbReference type="PROSITE" id="PS50109">
    <property type="entry name" value="HIS_KIN"/>
    <property type="match status" value="1"/>
</dbReference>
<evidence type="ECO:0000256" key="6">
    <source>
        <dbReference type="ARBA" id="ARBA00023012"/>
    </source>
</evidence>
<proteinExistence type="predicted"/>
<dbReference type="InterPro" id="IPR003594">
    <property type="entry name" value="HATPase_dom"/>
</dbReference>
<dbReference type="CDD" id="cd00082">
    <property type="entry name" value="HisKA"/>
    <property type="match status" value="1"/>
</dbReference>
<dbReference type="Gene3D" id="3.30.565.10">
    <property type="entry name" value="Histidine kinase-like ATPase, C-terminal domain"/>
    <property type="match status" value="1"/>
</dbReference>
<dbReference type="InterPro" id="IPR036097">
    <property type="entry name" value="HisK_dim/P_sf"/>
</dbReference>
<evidence type="ECO:0000256" key="4">
    <source>
        <dbReference type="ARBA" id="ARBA00022679"/>
    </source>
</evidence>
<dbReference type="InterPro" id="IPR003661">
    <property type="entry name" value="HisK_dim/P_dom"/>
</dbReference>
<evidence type="ECO:0000256" key="3">
    <source>
        <dbReference type="ARBA" id="ARBA00022553"/>
    </source>
</evidence>
<dbReference type="AlphaFoldDB" id="A0A644WJ24"/>
<dbReference type="Gene3D" id="1.10.287.130">
    <property type="match status" value="1"/>
</dbReference>
<protein>
    <recommendedName>
        <fullName evidence="2">histidine kinase</fullName>
        <ecNumber evidence="2">2.7.13.3</ecNumber>
    </recommendedName>
</protein>
<feature type="transmembrane region" description="Helical" evidence="7">
    <location>
        <begin position="69"/>
        <end position="89"/>
    </location>
</feature>
<dbReference type="Pfam" id="PF02518">
    <property type="entry name" value="HATPase_c"/>
    <property type="match status" value="1"/>
</dbReference>
<keyword evidence="3" id="KW-0597">Phosphoprotein</keyword>
<dbReference type="Pfam" id="PF16927">
    <property type="entry name" value="HisKA_7TM"/>
    <property type="match status" value="1"/>
</dbReference>
<feature type="transmembrane region" description="Helical" evidence="7">
    <location>
        <begin position="6"/>
        <end position="26"/>
    </location>
</feature>
<evidence type="ECO:0000256" key="2">
    <source>
        <dbReference type="ARBA" id="ARBA00012438"/>
    </source>
</evidence>
<dbReference type="EC" id="2.7.13.3" evidence="2"/>
<dbReference type="InterPro" id="IPR005467">
    <property type="entry name" value="His_kinase_dom"/>
</dbReference>